<evidence type="ECO:0000313" key="4">
    <source>
        <dbReference type="Proteomes" id="UP001054902"/>
    </source>
</evidence>
<dbReference type="Gene3D" id="3.40.50.1110">
    <property type="entry name" value="SGNH hydrolase"/>
    <property type="match status" value="1"/>
</dbReference>
<comment type="caution">
    <text evidence="3">The sequence shown here is derived from an EMBL/GenBank/DDBJ whole genome shotgun (WGS) entry which is preliminary data.</text>
</comment>
<evidence type="ECO:0000256" key="1">
    <source>
        <dbReference type="ARBA" id="ARBA00038184"/>
    </source>
</evidence>
<dbReference type="EMBL" id="BLLK01000075">
    <property type="protein sequence ID" value="GFH61699.1"/>
    <property type="molecule type" value="Genomic_DNA"/>
</dbReference>
<feature type="domain" description="SGNH hydrolase-type esterase" evidence="2">
    <location>
        <begin position="157"/>
        <end position="367"/>
    </location>
</feature>
<sequence>MPSPLNHEIAPLALDTTEPASSRRREKKKQRSLSHFIQRVQIWIMYNKRNQLLTVFILFIISQSIHRQYQILSTQKHAKNARVLLDYSNISSLQDLKDAYEELPGAHLCFPGMKKYCKCDYPLKAKDRQGRRHWLKASHMNKERIVDMSKHKIDVVFYGDSITEGWLGTSYGFHNGRKEGSLKIFKKYFDNEKRVGIAMGISGDTSVNLLWRMQNGELPDTLQSPIFWMLIGTNDLGNTWCSPDAVVLGILRNVLEIRKRHPGSAIVLNALLPRSFAKNGDPYKGKKVSSKKYLPELYSAILDINRSLKEYAENHDNVEYFDANHLFFQNGVENDIGIEHSGKKKKAVINQELMYDFLHPSPKGYDLLGHDIAEKVNALLK</sequence>
<protein>
    <recommendedName>
        <fullName evidence="2">SGNH hydrolase-type esterase domain-containing protein</fullName>
    </recommendedName>
</protein>
<proteinExistence type="inferred from homology"/>
<comment type="similarity">
    <text evidence="1">Belongs to the 'GDSL' lipolytic enzyme family. Platelet-activating factor acetylhydrolase IB beta/gamma subunits subfamily.</text>
</comment>
<dbReference type="PANTHER" id="PTHR11852">
    <property type="entry name" value="PLATELET-ACTIVATING FACTOR ACETYLHYDROLASE"/>
    <property type="match status" value="1"/>
</dbReference>
<dbReference type="SUPFAM" id="SSF52266">
    <property type="entry name" value="SGNH hydrolase"/>
    <property type="match status" value="1"/>
</dbReference>
<dbReference type="Proteomes" id="UP001054902">
    <property type="component" value="Unassembled WGS sequence"/>
</dbReference>
<dbReference type="InterPro" id="IPR013830">
    <property type="entry name" value="SGNH_hydro"/>
</dbReference>
<dbReference type="Pfam" id="PF13472">
    <property type="entry name" value="Lipase_GDSL_2"/>
    <property type="match status" value="1"/>
</dbReference>
<organism evidence="3 4">
    <name type="scientific">Chaetoceros tenuissimus</name>
    <dbReference type="NCBI Taxonomy" id="426638"/>
    <lineage>
        <taxon>Eukaryota</taxon>
        <taxon>Sar</taxon>
        <taxon>Stramenopiles</taxon>
        <taxon>Ochrophyta</taxon>
        <taxon>Bacillariophyta</taxon>
        <taxon>Coscinodiscophyceae</taxon>
        <taxon>Chaetocerotophycidae</taxon>
        <taxon>Chaetocerotales</taxon>
        <taxon>Chaetocerotaceae</taxon>
        <taxon>Chaetoceros</taxon>
    </lineage>
</organism>
<dbReference type="InterPro" id="IPR036514">
    <property type="entry name" value="SGNH_hydro_sf"/>
</dbReference>
<name>A0AAD3HFX2_9STRA</name>
<evidence type="ECO:0000259" key="2">
    <source>
        <dbReference type="Pfam" id="PF13472"/>
    </source>
</evidence>
<accession>A0AAD3HFX2</accession>
<gene>
    <name evidence="3" type="ORF">CTEN210_18175</name>
</gene>
<dbReference type="AlphaFoldDB" id="A0AAD3HFX2"/>
<evidence type="ECO:0000313" key="3">
    <source>
        <dbReference type="EMBL" id="GFH61699.1"/>
    </source>
</evidence>
<reference evidence="3 4" key="1">
    <citation type="journal article" date="2021" name="Sci. Rep.">
        <title>The genome of the diatom Chaetoceros tenuissimus carries an ancient integrated fragment of an extant virus.</title>
        <authorList>
            <person name="Hongo Y."/>
            <person name="Kimura K."/>
            <person name="Takaki Y."/>
            <person name="Yoshida Y."/>
            <person name="Baba S."/>
            <person name="Kobayashi G."/>
            <person name="Nagasaki K."/>
            <person name="Hano T."/>
            <person name="Tomaru Y."/>
        </authorList>
    </citation>
    <scope>NUCLEOTIDE SEQUENCE [LARGE SCALE GENOMIC DNA]</scope>
    <source>
        <strain evidence="3 4">NIES-3715</strain>
    </source>
</reference>
<keyword evidence="4" id="KW-1185">Reference proteome</keyword>
<dbReference type="PANTHER" id="PTHR11852:SF0">
    <property type="entry name" value="PLATELET-ACTIVATING FACTOR ACETYLHYDROLASE IB SUBUNIT BETA HOMOLOG"/>
    <property type="match status" value="1"/>
</dbReference>